<organism evidence="1 2">
    <name type="scientific">Popillia japonica</name>
    <name type="common">Japanese beetle</name>
    <dbReference type="NCBI Taxonomy" id="7064"/>
    <lineage>
        <taxon>Eukaryota</taxon>
        <taxon>Metazoa</taxon>
        <taxon>Ecdysozoa</taxon>
        <taxon>Arthropoda</taxon>
        <taxon>Hexapoda</taxon>
        <taxon>Insecta</taxon>
        <taxon>Pterygota</taxon>
        <taxon>Neoptera</taxon>
        <taxon>Endopterygota</taxon>
        <taxon>Coleoptera</taxon>
        <taxon>Polyphaga</taxon>
        <taxon>Scarabaeiformia</taxon>
        <taxon>Scarabaeidae</taxon>
        <taxon>Rutelinae</taxon>
        <taxon>Popillia</taxon>
    </lineage>
</organism>
<name>A0AAW1L5L1_POPJA</name>
<gene>
    <name evidence="1" type="ORF">QE152_g16919</name>
</gene>
<dbReference type="AlphaFoldDB" id="A0AAW1L5L1"/>
<dbReference type="PANTHER" id="PTHR46114">
    <property type="entry name" value="APPLE DOMAIN-CONTAINING PROTEIN"/>
    <property type="match status" value="1"/>
</dbReference>
<evidence type="ECO:0000313" key="2">
    <source>
        <dbReference type="Proteomes" id="UP001458880"/>
    </source>
</evidence>
<dbReference type="EMBL" id="JASPKY010000164">
    <property type="protein sequence ID" value="KAK9729027.1"/>
    <property type="molecule type" value="Genomic_DNA"/>
</dbReference>
<comment type="caution">
    <text evidence="1">The sequence shown here is derived from an EMBL/GenBank/DDBJ whole genome shotgun (WGS) entry which is preliminary data.</text>
</comment>
<protein>
    <submittedName>
        <fullName evidence="1">Uncharacterized protein</fullName>
    </submittedName>
</protein>
<sequence>MDKDGLLPPLHIKLGLMKNFIKALDKDGPGFQYLKQKFPYISEAKLKEGIFIGPQIKLLQQDPEFDVLLSDLERTAWDAFKNVTKNFLGNKKTEDYDKIVSKLLRSDHALGCNMSLKTHFLHSQLNFFSPNLGDVSDEHGKRFHQVISTVEKRYEGKWNSEMLTEYGWTLISECPSSQYKRKVKRKTF</sequence>
<keyword evidence="2" id="KW-1185">Reference proteome</keyword>
<dbReference type="PANTHER" id="PTHR46114:SF2">
    <property type="entry name" value="CULLIN N-TERMINAL DOMAIN-CONTAINING PROTEIN"/>
    <property type="match status" value="1"/>
</dbReference>
<evidence type="ECO:0000313" key="1">
    <source>
        <dbReference type="EMBL" id="KAK9729027.1"/>
    </source>
</evidence>
<accession>A0AAW1L5L1</accession>
<dbReference type="Proteomes" id="UP001458880">
    <property type="component" value="Unassembled WGS sequence"/>
</dbReference>
<reference evidence="1 2" key="1">
    <citation type="journal article" date="2024" name="BMC Genomics">
        <title>De novo assembly and annotation of Popillia japonica's genome with initial clues to its potential as an invasive pest.</title>
        <authorList>
            <person name="Cucini C."/>
            <person name="Boschi S."/>
            <person name="Funari R."/>
            <person name="Cardaioli E."/>
            <person name="Iannotti N."/>
            <person name="Marturano G."/>
            <person name="Paoli F."/>
            <person name="Bruttini M."/>
            <person name="Carapelli A."/>
            <person name="Frati F."/>
            <person name="Nardi F."/>
        </authorList>
    </citation>
    <scope>NUCLEOTIDE SEQUENCE [LARGE SCALE GENOMIC DNA]</scope>
    <source>
        <strain evidence="1">DMR45628</strain>
    </source>
</reference>
<proteinExistence type="predicted"/>